<dbReference type="AlphaFoldDB" id="A0A081AK57"/>
<evidence type="ECO:0000313" key="2">
    <source>
        <dbReference type="Proteomes" id="UP000028582"/>
    </source>
</evidence>
<sequence>MDTRDLRLAQIRKPSHTKKAAPVGTGLPSLTPSSLLPESYSRHTQRVAKLKQICEIQALGQIRGSDHRYNIVVHTLPSFRSNIPTTQLVFRANAHSRTATHDPDLIVEKTLDEFAKLRDDLYNCSNSSHVGKSCEFCNEVAKCFRARIWQPGTTITRVLPTEMCARVATEFLEMLLRLATSCPSDIRVTCRCQEQLPRQLHKFLFEADE</sequence>
<evidence type="ECO:0000313" key="1">
    <source>
        <dbReference type="EMBL" id="ETO79268.1"/>
    </source>
</evidence>
<dbReference type="Proteomes" id="UP000028582">
    <property type="component" value="Unassembled WGS sequence"/>
</dbReference>
<proteinExistence type="predicted"/>
<name>A0A081AK57_PHYNI</name>
<comment type="caution">
    <text evidence="1">The sequence shown here is derived from an EMBL/GenBank/DDBJ whole genome shotgun (WGS) entry which is preliminary data.</text>
</comment>
<protein>
    <submittedName>
        <fullName evidence="1">Uncharacterized protein</fullName>
    </submittedName>
</protein>
<reference evidence="1 2" key="1">
    <citation type="submission" date="2013-11" db="EMBL/GenBank/DDBJ databases">
        <title>The Genome Sequence of Phytophthora parasitica P1976.</title>
        <authorList>
            <consortium name="The Broad Institute Genomics Platform"/>
            <person name="Russ C."/>
            <person name="Tyler B."/>
            <person name="Panabieres F."/>
            <person name="Shan W."/>
            <person name="Tripathy S."/>
            <person name="Grunwald N."/>
            <person name="Machado M."/>
            <person name="Johnson C.S."/>
            <person name="Walker B."/>
            <person name="Young S."/>
            <person name="Zeng Q."/>
            <person name="Gargeya S."/>
            <person name="Fitzgerald M."/>
            <person name="Haas B."/>
            <person name="Abouelleil A."/>
            <person name="Allen A.W."/>
            <person name="Alvarado L."/>
            <person name="Arachchi H.M."/>
            <person name="Berlin A.M."/>
            <person name="Chapman S.B."/>
            <person name="Gainer-Dewar J."/>
            <person name="Goldberg J."/>
            <person name="Griggs A."/>
            <person name="Gujja S."/>
            <person name="Hansen M."/>
            <person name="Howarth C."/>
            <person name="Imamovic A."/>
            <person name="Ireland A."/>
            <person name="Larimer J."/>
            <person name="McCowan C."/>
            <person name="Murphy C."/>
            <person name="Pearson M."/>
            <person name="Poon T.W."/>
            <person name="Priest M."/>
            <person name="Roberts A."/>
            <person name="Saif S."/>
            <person name="Shea T."/>
            <person name="Sisk P."/>
            <person name="Sykes S."/>
            <person name="Wortman J."/>
            <person name="Nusbaum C."/>
            <person name="Birren B."/>
        </authorList>
    </citation>
    <scope>NUCLEOTIDE SEQUENCE [LARGE SCALE GENOMIC DNA]</scope>
    <source>
        <strain evidence="1 2">P1976</strain>
    </source>
</reference>
<organism evidence="1 2">
    <name type="scientific">Phytophthora nicotianae P1976</name>
    <dbReference type="NCBI Taxonomy" id="1317066"/>
    <lineage>
        <taxon>Eukaryota</taxon>
        <taxon>Sar</taxon>
        <taxon>Stramenopiles</taxon>
        <taxon>Oomycota</taxon>
        <taxon>Peronosporomycetes</taxon>
        <taxon>Peronosporales</taxon>
        <taxon>Peronosporaceae</taxon>
        <taxon>Phytophthora</taxon>
    </lineage>
</organism>
<accession>A0A081AK57</accession>
<gene>
    <name evidence="1" type="ORF">F444_06007</name>
</gene>
<dbReference type="EMBL" id="ANJA01001130">
    <property type="protein sequence ID" value="ETO79268.1"/>
    <property type="molecule type" value="Genomic_DNA"/>
</dbReference>